<feature type="region of interest" description="Disordered" evidence="2">
    <location>
        <begin position="256"/>
        <end position="279"/>
    </location>
</feature>
<feature type="compositionally biased region" description="Low complexity" evidence="2">
    <location>
        <begin position="575"/>
        <end position="588"/>
    </location>
</feature>
<dbReference type="AlphaFoldDB" id="A0A1X0NIT1"/>
<evidence type="ECO:0000313" key="3">
    <source>
        <dbReference type="EMBL" id="ORC84576.1"/>
    </source>
</evidence>
<name>A0A1X0NIT1_9TRYP</name>
<evidence type="ECO:0000313" key="4">
    <source>
        <dbReference type="Proteomes" id="UP000192257"/>
    </source>
</evidence>
<reference evidence="3 4" key="1">
    <citation type="submission" date="2017-03" db="EMBL/GenBank/DDBJ databases">
        <title>An alternative strategy for trypanosome survival in the mammalian bloodstream revealed through genome and transcriptome analysis of the ubiquitous bovine parasite Trypanosoma (Megatrypanum) theileri.</title>
        <authorList>
            <person name="Kelly S."/>
            <person name="Ivens A."/>
            <person name="Mott A."/>
            <person name="O'Neill E."/>
            <person name="Emms D."/>
            <person name="Macleod O."/>
            <person name="Voorheis P."/>
            <person name="Matthews J."/>
            <person name="Matthews K."/>
            <person name="Carrington M."/>
        </authorList>
    </citation>
    <scope>NUCLEOTIDE SEQUENCE [LARGE SCALE GENOMIC DNA]</scope>
    <source>
        <strain evidence="3">Edinburgh</strain>
    </source>
</reference>
<feature type="coiled-coil region" evidence="1">
    <location>
        <begin position="360"/>
        <end position="387"/>
    </location>
</feature>
<comment type="caution">
    <text evidence="3">The sequence shown here is derived from an EMBL/GenBank/DDBJ whole genome shotgun (WGS) entry which is preliminary data.</text>
</comment>
<gene>
    <name evidence="3" type="ORF">TM35_000431440</name>
</gene>
<feature type="non-terminal residue" evidence="3">
    <location>
        <position position="1"/>
    </location>
</feature>
<organism evidence="3 4">
    <name type="scientific">Trypanosoma theileri</name>
    <dbReference type="NCBI Taxonomy" id="67003"/>
    <lineage>
        <taxon>Eukaryota</taxon>
        <taxon>Discoba</taxon>
        <taxon>Euglenozoa</taxon>
        <taxon>Kinetoplastea</taxon>
        <taxon>Metakinetoplastina</taxon>
        <taxon>Trypanosomatida</taxon>
        <taxon>Trypanosomatidae</taxon>
        <taxon>Trypanosoma</taxon>
    </lineage>
</organism>
<dbReference type="RefSeq" id="XP_028878642.1">
    <property type="nucleotide sequence ID" value="XM_029030043.1"/>
</dbReference>
<dbReference type="EMBL" id="NBCO01000043">
    <property type="protein sequence ID" value="ORC84576.1"/>
    <property type="molecule type" value="Genomic_DNA"/>
</dbReference>
<evidence type="ECO:0000256" key="2">
    <source>
        <dbReference type="SAM" id="MobiDB-lite"/>
    </source>
</evidence>
<sequence length="649" mass="74324">QQQQQQQQCNPHNSVVTTTKQAANVEDNFTAMRNAAMSMFKQRTKDLTMVSSLTAEADELEQLNNQVQSTIHQLQEQRAVLEAQIETEESRVKEREVQLREVHTMLAQMKEDQGVFSGVHRSSEHVATLLQQFVTTYTNKSGDVVRLLEQAQERAQGRSPNEWRTAANDLRWRQSVAEDHIKQIERQHTVPVGFADILLEWSRGVWKQHSEYAPLLHLCEELLLLMQDATEAVRGLLPPPVLCELTPITEEMNVIKGDDNEDKHTNNNNNNNNNDKDDDAIALSTATKTCAYTEGSLRDLDCIAEVGTLMEKEAEGVGLCCAVLPRERLELARSKCISLQQLAIALQKATAVSNEHARNLEEQDALVKLLKERVSNLDTQRINMESNQQKEIAIIPQEVDMHENLSLSWHKALQTVAAHIQHEITYQTVITTNENETKQLETELDAKVSYMQEQFLNLHRKLVELCSAYIVEEEQKREALREFKEATDVQNEEDARLCVLRDLCGELETVLQRDLEEMRQNRHCEVTNTSEVLECNAEDEDEKDPSKAAVVDEFLTKLLRCDWEKKETEKEEQGNHNNDNNNDNFNNHATDNRDNIKNELLKLTGLDVEFLQRVAQCLATMQDETNQTMKTYQEWKEGTEEELVALSAE</sequence>
<evidence type="ECO:0000256" key="1">
    <source>
        <dbReference type="SAM" id="Coils"/>
    </source>
</evidence>
<keyword evidence="1" id="KW-0175">Coiled coil</keyword>
<accession>A0A1X0NIT1</accession>
<dbReference type="OrthoDB" id="266132at2759"/>
<dbReference type="Proteomes" id="UP000192257">
    <property type="component" value="Unassembled WGS sequence"/>
</dbReference>
<protein>
    <submittedName>
        <fullName evidence="3">Uncharacterized protein</fullName>
    </submittedName>
</protein>
<feature type="coiled-coil region" evidence="1">
    <location>
        <begin position="50"/>
        <end position="98"/>
    </location>
</feature>
<feature type="region of interest" description="Disordered" evidence="2">
    <location>
        <begin position="566"/>
        <end position="591"/>
    </location>
</feature>
<dbReference type="VEuPathDB" id="TriTrypDB:TM35_000431440"/>
<dbReference type="GeneID" id="39989823"/>
<feature type="compositionally biased region" description="Basic and acidic residues" evidence="2">
    <location>
        <begin position="256"/>
        <end position="265"/>
    </location>
</feature>
<proteinExistence type="predicted"/>
<keyword evidence="4" id="KW-1185">Reference proteome</keyword>